<name>A0A438MDW7_9ACTN</name>
<organism evidence="2 3">
    <name type="scientific">Nonomuraea polychroma</name>
    <dbReference type="NCBI Taxonomy" id="46176"/>
    <lineage>
        <taxon>Bacteria</taxon>
        <taxon>Bacillati</taxon>
        <taxon>Actinomycetota</taxon>
        <taxon>Actinomycetes</taxon>
        <taxon>Streptosporangiales</taxon>
        <taxon>Streptosporangiaceae</taxon>
        <taxon>Nonomuraea</taxon>
    </lineage>
</organism>
<dbReference type="OrthoDB" id="3536525at2"/>
<protein>
    <recommendedName>
        <fullName evidence="4">Ig-like domain-containing protein</fullName>
    </recommendedName>
</protein>
<evidence type="ECO:0008006" key="4">
    <source>
        <dbReference type="Google" id="ProtNLM"/>
    </source>
</evidence>
<feature type="chain" id="PRO_5019308489" description="Ig-like domain-containing protein" evidence="1">
    <location>
        <begin position="21"/>
        <end position="192"/>
    </location>
</feature>
<accession>A0A438MDW7</accession>
<evidence type="ECO:0000313" key="2">
    <source>
        <dbReference type="EMBL" id="RVX43983.1"/>
    </source>
</evidence>
<keyword evidence="3" id="KW-1185">Reference proteome</keyword>
<dbReference type="EMBL" id="SAUN01000001">
    <property type="protein sequence ID" value="RVX43983.1"/>
    <property type="molecule type" value="Genomic_DNA"/>
</dbReference>
<proteinExistence type="predicted"/>
<gene>
    <name evidence="2" type="ORF">EDD27_6698</name>
</gene>
<reference evidence="2 3" key="1">
    <citation type="submission" date="2019-01" db="EMBL/GenBank/DDBJ databases">
        <title>Sequencing the genomes of 1000 actinobacteria strains.</title>
        <authorList>
            <person name="Klenk H.-P."/>
        </authorList>
    </citation>
    <scope>NUCLEOTIDE SEQUENCE [LARGE SCALE GENOMIC DNA]</scope>
    <source>
        <strain evidence="2 3">DSM 43925</strain>
    </source>
</reference>
<feature type="signal peptide" evidence="1">
    <location>
        <begin position="1"/>
        <end position="20"/>
    </location>
</feature>
<evidence type="ECO:0000313" key="3">
    <source>
        <dbReference type="Proteomes" id="UP000284824"/>
    </source>
</evidence>
<dbReference type="Proteomes" id="UP000284824">
    <property type="component" value="Unassembled WGS sequence"/>
</dbReference>
<sequence length="192" mass="19484">MNLAWIIAVAAAAGPLSADAAHSLSPPWAGGPRSPGAASPAALVCAVSTPPGRPLAFDPWVGLTPRHVAVRGHLQLTGCTSPDGSAPGLRSGWVALRATAELSCTSAHRVRGRAVITWFGWDGRPVGTSTLRSRGDHLATQRPADTLLAGAVTSGPLKGEQTRGDITPGTSLLSCATQGMQRLPGAGHLTLG</sequence>
<evidence type="ECO:0000256" key="1">
    <source>
        <dbReference type="SAM" id="SignalP"/>
    </source>
</evidence>
<keyword evidence="1" id="KW-0732">Signal</keyword>
<dbReference type="RefSeq" id="WP_127935835.1">
    <property type="nucleotide sequence ID" value="NZ_SAUN01000001.1"/>
</dbReference>
<dbReference type="AlphaFoldDB" id="A0A438MDW7"/>
<comment type="caution">
    <text evidence="2">The sequence shown here is derived from an EMBL/GenBank/DDBJ whole genome shotgun (WGS) entry which is preliminary data.</text>
</comment>